<dbReference type="PROSITE" id="PS00060">
    <property type="entry name" value="ADH_IRON_2"/>
    <property type="match status" value="1"/>
</dbReference>
<dbReference type="PANTHER" id="PTHR43633">
    <property type="entry name" value="ALCOHOL DEHYDROGENASE YQHD"/>
    <property type="match status" value="1"/>
</dbReference>
<evidence type="ECO:0000256" key="1">
    <source>
        <dbReference type="ARBA" id="ARBA00023002"/>
    </source>
</evidence>
<sequence>MENFVFYNPVKILFGKGQIAHISGEIPADAKILMTYGGGSIKTNGVYDQVKSALAGFDVTEFGGIEPNPHLETLLKAAEVVRSQGINFLLAVGGGSVVDGTKFIAAAVNFAGDPWDILAKQASIKTAIPFGAVLTLPATGSEMNPTSVITKGATQEKLYFASPLVFPRFSVLDPESTFSLPPRQISNGIVDAYTHVMEQYLTYPVNAPLQDRMAESILQTLIEEGPKTLANPQDYDARANVMWCATMALNGLIGAGVPQDWATHMIGHELTAVHGLDHAQTLAVVLPSTLSIRRDRKWQKLLQYAQRVWNLVDGSEEERITEAIAKTRNFFESVGVQTRLSDYGVGLDTIPVIIERFEKRGFVPLGEQQDVSLEVVEKILTLCA</sequence>
<evidence type="ECO:0000313" key="5">
    <source>
        <dbReference type="Proteomes" id="UP000599391"/>
    </source>
</evidence>
<dbReference type="Pfam" id="PF00465">
    <property type="entry name" value="Fe-ADH"/>
    <property type="match status" value="1"/>
</dbReference>
<gene>
    <name evidence="4" type="ORF">I8751_11430</name>
</gene>
<feature type="domain" description="Fe-containing alcohol dehydrogenase-like C-terminal" evidence="3">
    <location>
        <begin position="188"/>
        <end position="355"/>
    </location>
</feature>
<feature type="domain" description="Alcohol dehydrogenase iron-type/glycerol dehydrogenase GldA" evidence="2">
    <location>
        <begin position="9"/>
        <end position="174"/>
    </location>
</feature>
<dbReference type="SUPFAM" id="SSF56796">
    <property type="entry name" value="Dehydroquinate synthase-like"/>
    <property type="match status" value="1"/>
</dbReference>
<name>A0A8J7L5E0_9CYAN</name>
<dbReference type="Gene3D" id="3.40.50.1970">
    <property type="match status" value="1"/>
</dbReference>
<dbReference type="GO" id="GO:1990002">
    <property type="term" value="F:methylglyoxal reductase (NADPH) (acetol producing) activity"/>
    <property type="evidence" value="ECO:0007669"/>
    <property type="project" value="TreeGrafter"/>
</dbReference>
<reference evidence="4 5" key="1">
    <citation type="journal article" date="2021" name="Int. J. Syst. Evol. Microbiol.">
        <title>Amazonocrinis nigriterrae gen. nov., sp. nov., Atlanticothrix silvestris gen. nov., sp. nov. and Dendronalium phyllosphericum gen. nov., sp. nov., nostocacean cyanobacteria from Brazilian environments.</title>
        <authorList>
            <person name="Alvarenga D.O."/>
            <person name="Andreote A.P.D."/>
            <person name="Branco L.H.Z."/>
            <person name="Delbaje E."/>
            <person name="Cruz R.B."/>
            <person name="Varani A.M."/>
            <person name="Fiore M.F."/>
        </authorList>
    </citation>
    <scope>NUCLEOTIDE SEQUENCE [LARGE SCALE GENOMIC DNA]</scope>
    <source>
        <strain evidence="4 5">CENA357</strain>
    </source>
</reference>
<dbReference type="Gene3D" id="1.20.1090.10">
    <property type="entry name" value="Dehydroquinate synthase-like - alpha domain"/>
    <property type="match status" value="1"/>
</dbReference>
<dbReference type="GO" id="GO:0008106">
    <property type="term" value="F:alcohol dehydrogenase (NADP+) activity"/>
    <property type="evidence" value="ECO:0007669"/>
    <property type="project" value="TreeGrafter"/>
</dbReference>
<keyword evidence="1" id="KW-0560">Oxidoreductase</keyword>
<dbReference type="AlphaFoldDB" id="A0A8J7L5E0"/>
<evidence type="ECO:0000259" key="2">
    <source>
        <dbReference type="Pfam" id="PF00465"/>
    </source>
</evidence>
<dbReference type="FunFam" id="1.20.1090.10:FF:000005">
    <property type="entry name" value="Alcohol dehydrogenase YqhD"/>
    <property type="match status" value="1"/>
</dbReference>
<dbReference type="FunFam" id="3.40.50.1970:FF:000003">
    <property type="entry name" value="Alcohol dehydrogenase, iron-containing"/>
    <property type="match status" value="1"/>
</dbReference>
<dbReference type="PANTHER" id="PTHR43633:SF1">
    <property type="entry name" value="ALCOHOL DEHYDROGENASE YQHD"/>
    <property type="match status" value="1"/>
</dbReference>
<proteinExistence type="predicted"/>
<dbReference type="CDD" id="cd08187">
    <property type="entry name" value="BDH"/>
    <property type="match status" value="1"/>
</dbReference>
<dbReference type="RefSeq" id="WP_214439263.1">
    <property type="nucleotide sequence ID" value="NZ_JAECZB010000022.1"/>
</dbReference>
<accession>A0A8J7L5E0</accession>
<protein>
    <submittedName>
        <fullName evidence="4">Iron-containing alcohol dehydrogenase</fullName>
    </submittedName>
</protein>
<dbReference type="InterPro" id="IPR056798">
    <property type="entry name" value="ADH_Fe_C"/>
</dbReference>
<organism evidence="4 5">
    <name type="scientific">Atlanticothrix silvestris CENA357</name>
    <dbReference type="NCBI Taxonomy" id="1725252"/>
    <lineage>
        <taxon>Bacteria</taxon>
        <taxon>Bacillati</taxon>
        <taxon>Cyanobacteriota</taxon>
        <taxon>Cyanophyceae</taxon>
        <taxon>Nostocales</taxon>
        <taxon>Nodulariaceae</taxon>
        <taxon>Atlanticothrix</taxon>
        <taxon>Atlanticothrix silvestris</taxon>
    </lineage>
</organism>
<dbReference type="InterPro" id="IPR001670">
    <property type="entry name" value="ADH_Fe/GldA"/>
</dbReference>
<dbReference type="Pfam" id="PF25137">
    <property type="entry name" value="ADH_Fe_C"/>
    <property type="match status" value="1"/>
</dbReference>
<dbReference type="GO" id="GO:1990362">
    <property type="term" value="F:butanol dehydrogenase (NAD+) activity"/>
    <property type="evidence" value="ECO:0007669"/>
    <property type="project" value="InterPro"/>
</dbReference>
<comment type="caution">
    <text evidence="4">The sequence shown here is derived from an EMBL/GenBank/DDBJ whole genome shotgun (WGS) entry which is preliminary data.</text>
</comment>
<dbReference type="InterPro" id="IPR018211">
    <property type="entry name" value="ADH_Fe_CS"/>
</dbReference>
<evidence type="ECO:0000259" key="3">
    <source>
        <dbReference type="Pfam" id="PF25137"/>
    </source>
</evidence>
<keyword evidence="5" id="KW-1185">Reference proteome</keyword>
<dbReference type="EMBL" id="JAECZB010000022">
    <property type="protein sequence ID" value="MBH8552967.1"/>
    <property type="molecule type" value="Genomic_DNA"/>
</dbReference>
<dbReference type="GO" id="GO:0005829">
    <property type="term" value="C:cytosol"/>
    <property type="evidence" value="ECO:0007669"/>
    <property type="project" value="TreeGrafter"/>
</dbReference>
<evidence type="ECO:0000313" key="4">
    <source>
        <dbReference type="EMBL" id="MBH8552967.1"/>
    </source>
</evidence>
<dbReference type="Proteomes" id="UP000599391">
    <property type="component" value="Unassembled WGS sequence"/>
</dbReference>
<dbReference type="GO" id="GO:0046872">
    <property type="term" value="F:metal ion binding"/>
    <property type="evidence" value="ECO:0007669"/>
    <property type="project" value="InterPro"/>
</dbReference>
<dbReference type="InterPro" id="IPR044731">
    <property type="entry name" value="BDH-like"/>
</dbReference>